<keyword evidence="1" id="KW-0175">Coiled coil</keyword>
<protein>
    <submittedName>
        <fullName evidence="2">Uncharacterized protein</fullName>
    </submittedName>
</protein>
<dbReference type="AlphaFoldDB" id="A0AAN9GZ11"/>
<reference evidence="2 3" key="1">
    <citation type="submission" date="2024-02" db="EMBL/GenBank/DDBJ databases">
        <title>Chromosome-level genome assembly of the Eurasian Minnow (Phoxinus phoxinus).</title>
        <authorList>
            <person name="Oriowo T.O."/>
            <person name="Martin S."/>
            <person name="Stange M."/>
            <person name="Chrysostomakis Y."/>
            <person name="Brown T."/>
            <person name="Winkler S."/>
            <person name="Kukowka S."/>
            <person name="Myers E.W."/>
            <person name="Bohne A."/>
        </authorList>
    </citation>
    <scope>NUCLEOTIDE SEQUENCE [LARGE SCALE GENOMIC DNA]</scope>
    <source>
        <strain evidence="2">ZFMK-TIS-60720</strain>
        <tissue evidence="2">Whole Organism</tissue>
    </source>
</reference>
<feature type="coiled-coil region" evidence="1">
    <location>
        <begin position="3"/>
        <end position="37"/>
    </location>
</feature>
<keyword evidence="3" id="KW-1185">Reference proteome</keyword>
<dbReference type="EMBL" id="JAYKXH010000018">
    <property type="protein sequence ID" value="KAK7137445.1"/>
    <property type="molecule type" value="Genomic_DNA"/>
</dbReference>
<gene>
    <name evidence="2" type="ORF">R3I93_017514</name>
</gene>
<sequence>MRLSDAYEDSESETRALDALEKELNMREERLKEREKKVEIVSREQRRRMMRCCKKMRPLTMTYKQQRLHEHRLKLMRKK</sequence>
<dbReference type="Proteomes" id="UP001364617">
    <property type="component" value="Unassembled WGS sequence"/>
</dbReference>
<proteinExistence type="predicted"/>
<comment type="caution">
    <text evidence="2">The sequence shown here is derived from an EMBL/GenBank/DDBJ whole genome shotgun (WGS) entry which is preliminary data.</text>
</comment>
<evidence type="ECO:0000256" key="1">
    <source>
        <dbReference type="SAM" id="Coils"/>
    </source>
</evidence>
<evidence type="ECO:0000313" key="3">
    <source>
        <dbReference type="Proteomes" id="UP001364617"/>
    </source>
</evidence>
<accession>A0AAN9GZ11</accession>
<organism evidence="2 3">
    <name type="scientific">Phoxinus phoxinus</name>
    <name type="common">Eurasian minnow</name>
    <dbReference type="NCBI Taxonomy" id="58324"/>
    <lineage>
        <taxon>Eukaryota</taxon>
        <taxon>Metazoa</taxon>
        <taxon>Chordata</taxon>
        <taxon>Craniata</taxon>
        <taxon>Vertebrata</taxon>
        <taxon>Euteleostomi</taxon>
        <taxon>Actinopterygii</taxon>
        <taxon>Neopterygii</taxon>
        <taxon>Teleostei</taxon>
        <taxon>Ostariophysi</taxon>
        <taxon>Cypriniformes</taxon>
        <taxon>Leuciscidae</taxon>
        <taxon>Phoxininae</taxon>
        <taxon>Phoxinus</taxon>
    </lineage>
</organism>
<evidence type="ECO:0000313" key="2">
    <source>
        <dbReference type="EMBL" id="KAK7137445.1"/>
    </source>
</evidence>
<name>A0AAN9GZ11_9TELE</name>